<evidence type="ECO:0000256" key="1">
    <source>
        <dbReference type="SAM" id="Phobius"/>
    </source>
</evidence>
<evidence type="ECO:0000313" key="2">
    <source>
        <dbReference type="EMBL" id="OZM75103.1"/>
    </source>
</evidence>
<comment type="caution">
    <text evidence="2">The sequence shown here is derived from an EMBL/GenBank/DDBJ whole genome shotgun (WGS) entry which is preliminary data.</text>
</comment>
<proteinExistence type="predicted"/>
<dbReference type="AlphaFoldDB" id="A0A263D9G4"/>
<protein>
    <submittedName>
        <fullName evidence="2">Uncharacterized protein</fullName>
    </submittedName>
</protein>
<gene>
    <name evidence="2" type="ORF">CFN78_02745</name>
</gene>
<dbReference type="InParanoid" id="A0A263D9G4"/>
<dbReference type="OrthoDB" id="3622201at2"/>
<evidence type="ECO:0000313" key="3">
    <source>
        <dbReference type="Proteomes" id="UP000242444"/>
    </source>
</evidence>
<feature type="transmembrane region" description="Helical" evidence="1">
    <location>
        <begin position="49"/>
        <end position="67"/>
    </location>
</feature>
<feature type="transmembrane region" description="Helical" evidence="1">
    <location>
        <begin position="238"/>
        <end position="257"/>
    </location>
</feature>
<accession>A0A263D9G4</accession>
<name>A0A263D9G4_9PSEU</name>
<sequence>MPKRGDPTHVDGSDRARARRWLTRHRAGTVEPSDLLAARLAIRARGSETEMFCILAFGGLVFVWAILREVFDLGLLVGPERAPVDGPLVVGALYLGMAVTAWIAGRRMRAEERRLATALPRRSAHSSPPSWRHVVGTPFLYATALTYGGGTAIGAVVASTGSDPAVSVVGGLFAAGTFALGIVVTVAAVDSVRRPGLAEDDSSLVVDDQLRTEDAHRVAPMPLALAAIMLVQEGLPAAAGWTFTVYLVLGAALWTSVHLRDRRRPLAVGRAMVTP</sequence>
<feature type="transmembrane region" description="Helical" evidence="1">
    <location>
        <begin position="165"/>
        <end position="189"/>
    </location>
</feature>
<dbReference type="Proteomes" id="UP000242444">
    <property type="component" value="Unassembled WGS sequence"/>
</dbReference>
<keyword evidence="1" id="KW-1133">Transmembrane helix</keyword>
<keyword evidence="3" id="KW-1185">Reference proteome</keyword>
<organism evidence="2 3">
    <name type="scientific">Amycolatopsis antarctica</name>
    <dbReference type="NCBI Taxonomy" id="1854586"/>
    <lineage>
        <taxon>Bacteria</taxon>
        <taxon>Bacillati</taxon>
        <taxon>Actinomycetota</taxon>
        <taxon>Actinomycetes</taxon>
        <taxon>Pseudonocardiales</taxon>
        <taxon>Pseudonocardiaceae</taxon>
        <taxon>Amycolatopsis</taxon>
    </lineage>
</organism>
<dbReference type="EMBL" id="NKYE01000001">
    <property type="protein sequence ID" value="OZM75103.1"/>
    <property type="molecule type" value="Genomic_DNA"/>
</dbReference>
<dbReference type="RefSeq" id="WP_094860882.1">
    <property type="nucleotide sequence ID" value="NZ_NKYE01000001.1"/>
</dbReference>
<reference evidence="2 3" key="1">
    <citation type="submission" date="2017-07" db="EMBL/GenBank/DDBJ databases">
        <title>Amycolatopsis antarcticus sp. nov., isolated from the surface of an Antarcticus brown macroalga.</title>
        <authorList>
            <person name="Wang J."/>
            <person name="Leiva S."/>
            <person name="Huang J."/>
            <person name="Huang Y."/>
        </authorList>
    </citation>
    <scope>NUCLEOTIDE SEQUENCE [LARGE SCALE GENOMIC DNA]</scope>
    <source>
        <strain evidence="2 3">AU-G6</strain>
    </source>
</reference>
<keyword evidence="1" id="KW-0472">Membrane</keyword>
<feature type="transmembrane region" description="Helical" evidence="1">
    <location>
        <begin position="87"/>
        <end position="105"/>
    </location>
</feature>
<keyword evidence="1" id="KW-0812">Transmembrane</keyword>